<dbReference type="Pfam" id="PF01290">
    <property type="entry name" value="Thymosin"/>
    <property type="match status" value="1"/>
</dbReference>
<keyword evidence="3" id="KW-0963">Cytoplasm</keyword>
<dbReference type="EMBL" id="JAHFZB010000027">
    <property type="protein sequence ID" value="KAK6473606.1"/>
    <property type="molecule type" value="Genomic_DNA"/>
</dbReference>
<organism evidence="6 7">
    <name type="scientific">Huso huso</name>
    <name type="common">Beluga</name>
    <name type="synonym">Acipenser huso</name>
    <dbReference type="NCBI Taxonomy" id="61971"/>
    <lineage>
        <taxon>Eukaryota</taxon>
        <taxon>Metazoa</taxon>
        <taxon>Chordata</taxon>
        <taxon>Craniata</taxon>
        <taxon>Vertebrata</taxon>
        <taxon>Euteleostomi</taxon>
        <taxon>Actinopterygii</taxon>
        <taxon>Chondrostei</taxon>
        <taxon>Acipenseriformes</taxon>
        <taxon>Acipenseridae</taxon>
        <taxon>Huso</taxon>
    </lineage>
</organism>
<evidence type="ECO:0000256" key="3">
    <source>
        <dbReference type="ARBA" id="ARBA00022490"/>
    </source>
</evidence>
<sequence>MRAPEATQFAAIITVTSKMSDKPVIKEDVEKFNKKSLKRVSTSEKNTLPNQETIEQEKKLNAEGRT</sequence>
<dbReference type="Proteomes" id="UP001369086">
    <property type="component" value="Unassembled WGS sequence"/>
</dbReference>
<feature type="compositionally biased region" description="Polar residues" evidence="5">
    <location>
        <begin position="39"/>
        <end position="53"/>
    </location>
</feature>
<proteinExistence type="inferred from homology"/>
<dbReference type="Gene3D" id="1.20.5.520">
    <property type="entry name" value="Single helix bin"/>
    <property type="match status" value="1"/>
</dbReference>
<dbReference type="PANTHER" id="PTHR12021:SF26">
    <property type="entry name" value="THYMOSIN BETA"/>
    <property type="match status" value="1"/>
</dbReference>
<evidence type="ECO:0000313" key="6">
    <source>
        <dbReference type="EMBL" id="KAK6473606.1"/>
    </source>
</evidence>
<dbReference type="PANTHER" id="PTHR12021">
    <property type="entry name" value="THYMOSIN BETA"/>
    <property type="match status" value="1"/>
</dbReference>
<comment type="similarity">
    <text evidence="2">Belongs to the thymosin beta family.</text>
</comment>
<protein>
    <submittedName>
        <fullName evidence="6">Thymosin beta-like</fullName>
    </submittedName>
</protein>
<dbReference type="InterPro" id="IPR038386">
    <property type="entry name" value="Beta-thymosin_sf"/>
</dbReference>
<keyword evidence="4" id="KW-0206">Cytoskeleton</keyword>
<gene>
    <name evidence="6" type="ORF">HHUSO_G27075</name>
</gene>
<name>A0ABR0YLY5_HUSHU</name>
<reference evidence="6 7" key="1">
    <citation type="submission" date="2021-05" db="EMBL/GenBank/DDBJ databases">
        <authorList>
            <person name="Zahm M."/>
            <person name="Klopp C."/>
            <person name="Cabau C."/>
            <person name="Kuhl H."/>
            <person name="Suciu R."/>
            <person name="Ciorpac M."/>
            <person name="Holostenco D."/>
            <person name="Gessner J."/>
            <person name="Wuertz S."/>
            <person name="Hohne C."/>
            <person name="Stock M."/>
            <person name="Gislard M."/>
            <person name="Lluch J."/>
            <person name="Milhes M."/>
            <person name="Lampietro C."/>
            <person name="Lopez Roques C."/>
            <person name="Donnadieu C."/>
            <person name="Du K."/>
            <person name="Schartl M."/>
            <person name="Guiguen Y."/>
        </authorList>
    </citation>
    <scope>NUCLEOTIDE SEQUENCE [LARGE SCALE GENOMIC DNA]</scope>
    <source>
        <strain evidence="6">Hh-F2</strain>
        <tissue evidence="6">Blood</tissue>
    </source>
</reference>
<comment type="caution">
    <text evidence="6">The sequence shown here is derived from an EMBL/GenBank/DDBJ whole genome shotgun (WGS) entry which is preliminary data.</text>
</comment>
<evidence type="ECO:0000313" key="7">
    <source>
        <dbReference type="Proteomes" id="UP001369086"/>
    </source>
</evidence>
<evidence type="ECO:0000256" key="1">
    <source>
        <dbReference type="ARBA" id="ARBA00004245"/>
    </source>
</evidence>
<accession>A0ABR0YLY5</accession>
<evidence type="ECO:0000256" key="4">
    <source>
        <dbReference type="ARBA" id="ARBA00023212"/>
    </source>
</evidence>
<comment type="subcellular location">
    <subcellularLocation>
        <location evidence="1">Cytoplasm</location>
        <location evidence="1">Cytoskeleton</location>
    </subcellularLocation>
</comment>
<keyword evidence="7" id="KW-1185">Reference proteome</keyword>
<feature type="compositionally biased region" description="Basic and acidic residues" evidence="5">
    <location>
        <begin position="55"/>
        <end position="66"/>
    </location>
</feature>
<evidence type="ECO:0000256" key="5">
    <source>
        <dbReference type="SAM" id="MobiDB-lite"/>
    </source>
</evidence>
<evidence type="ECO:0000256" key="2">
    <source>
        <dbReference type="ARBA" id="ARBA00009511"/>
    </source>
</evidence>
<feature type="region of interest" description="Disordered" evidence="5">
    <location>
        <begin position="38"/>
        <end position="66"/>
    </location>
</feature>
<dbReference type="SMART" id="SM00152">
    <property type="entry name" value="THY"/>
    <property type="match status" value="1"/>
</dbReference>
<dbReference type="InterPro" id="IPR001152">
    <property type="entry name" value="Beta-thymosin"/>
</dbReference>